<name>A0ABV7E0S2_9RHOB</name>
<evidence type="ECO:0000313" key="2">
    <source>
        <dbReference type="Proteomes" id="UP001595445"/>
    </source>
</evidence>
<organism evidence="1 2">
    <name type="scientific">Tabrizicola soli</name>
    <dbReference type="NCBI Taxonomy" id="2185115"/>
    <lineage>
        <taxon>Bacteria</taxon>
        <taxon>Pseudomonadati</taxon>
        <taxon>Pseudomonadota</taxon>
        <taxon>Alphaproteobacteria</taxon>
        <taxon>Rhodobacterales</taxon>
        <taxon>Paracoccaceae</taxon>
        <taxon>Tabrizicola</taxon>
    </lineage>
</organism>
<sequence>MLTAKRSWFWGNANQSDPSNRATGFMRKAILLIILVGLCMAGCRNLTQRSVSVPLGSSGYELVFTVAWGTGMDQQFTLQRKGASLSTASSRWIEIFDKPYNSGATLYVSDDGTTYYLGAFYTLLTIEPGEGTLETTCNQEALPKRTPLAELLLDSEWDTDEKLDPGAPRINRYIQTDESSSALPDPLPSRYYEGVRYIGRFGVTDDDGRGRGAGVGFAPATLAPEPRLGLEFSCG</sequence>
<accession>A0ABV7E0S2</accession>
<proteinExistence type="predicted"/>
<keyword evidence="2" id="KW-1185">Reference proteome</keyword>
<comment type="caution">
    <text evidence="1">The sequence shown here is derived from an EMBL/GenBank/DDBJ whole genome shotgun (WGS) entry which is preliminary data.</text>
</comment>
<gene>
    <name evidence="1" type="ORF">ACFOD6_19395</name>
</gene>
<dbReference type="Proteomes" id="UP001595445">
    <property type="component" value="Unassembled WGS sequence"/>
</dbReference>
<reference evidence="2" key="1">
    <citation type="journal article" date="2019" name="Int. J. Syst. Evol. Microbiol.">
        <title>The Global Catalogue of Microorganisms (GCM) 10K type strain sequencing project: providing services to taxonomists for standard genome sequencing and annotation.</title>
        <authorList>
            <consortium name="The Broad Institute Genomics Platform"/>
            <consortium name="The Broad Institute Genome Sequencing Center for Infectious Disease"/>
            <person name="Wu L."/>
            <person name="Ma J."/>
        </authorList>
    </citation>
    <scope>NUCLEOTIDE SEQUENCE [LARGE SCALE GENOMIC DNA]</scope>
    <source>
        <strain evidence="2">KCTC 62102</strain>
    </source>
</reference>
<dbReference type="RefSeq" id="WP_197647103.1">
    <property type="nucleotide sequence ID" value="NZ_JAEACP010000023.1"/>
</dbReference>
<protein>
    <submittedName>
        <fullName evidence="1">Uncharacterized protein</fullName>
    </submittedName>
</protein>
<dbReference type="EMBL" id="JBHRSM010000050">
    <property type="protein sequence ID" value="MFC3088210.1"/>
    <property type="molecule type" value="Genomic_DNA"/>
</dbReference>
<evidence type="ECO:0000313" key="1">
    <source>
        <dbReference type="EMBL" id="MFC3088210.1"/>
    </source>
</evidence>